<proteinExistence type="predicted"/>
<dbReference type="OrthoDB" id="9927450at2759"/>
<organism evidence="2 3">
    <name type="scientific">Liparis tanakae</name>
    <name type="common">Tanaka's snailfish</name>
    <dbReference type="NCBI Taxonomy" id="230148"/>
    <lineage>
        <taxon>Eukaryota</taxon>
        <taxon>Metazoa</taxon>
        <taxon>Chordata</taxon>
        <taxon>Craniata</taxon>
        <taxon>Vertebrata</taxon>
        <taxon>Euteleostomi</taxon>
        <taxon>Actinopterygii</taxon>
        <taxon>Neopterygii</taxon>
        <taxon>Teleostei</taxon>
        <taxon>Neoteleostei</taxon>
        <taxon>Acanthomorphata</taxon>
        <taxon>Eupercaria</taxon>
        <taxon>Perciformes</taxon>
        <taxon>Cottioidei</taxon>
        <taxon>Cottales</taxon>
        <taxon>Liparidae</taxon>
        <taxon>Liparis</taxon>
    </lineage>
</organism>
<keyword evidence="1" id="KW-0812">Transmembrane</keyword>
<keyword evidence="1" id="KW-0472">Membrane</keyword>
<dbReference type="AlphaFoldDB" id="A0A4Z2ENM3"/>
<reference evidence="2 3" key="1">
    <citation type="submission" date="2019-03" db="EMBL/GenBank/DDBJ databases">
        <title>First draft genome of Liparis tanakae, snailfish: a comprehensive survey of snailfish specific genes.</title>
        <authorList>
            <person name="Kim W."/>
            <person name="Song I."/>
            <person name="Jeong J.-H."/>
            <person name="Kim D."/>
            <person name="Kim S."/>
            <person name="Ryu S."/>
            <person name="Song J.Y."/>
            <person name="Lee S.K."/>
        </authorList>
    </citation>
    <scope>NUCLEOTIDE SEQUENCE [LARGE SCALE GENOMIC DNA]</scope>
    <source>
        <tissue evidence="2">Muscle</tissue>
    </source>
</reference>
<name>A0A4Z2ENM3_9TELE</name>
<sequence length="106" mass="12252">MELEETSHSGVEESLRKITHTLAMKNEEISNFVCTVKQSLSNLETNTNKVQEDLESEFTGLHAVLDEMKDSMVTRIKQERASRTYDLQVAAAVFYYYYFIVYGLSR</sequence>
<accession>A0A4Z2ENM3</accession>
<gene>
    <name evidence="2" type="primary">fsd1_1</name>
    <name evidence="2" type="ORF">EYF80_059313</name>
</gene>
<keyword evidence="3" id="KW-1185">Reference proteome</keyword>
<protein>
    <submittedName>
        <fullName evidence="2">Fibronectin type III and SPRY domain-containing protein 1</fullName>
    </submittedName>
</protein>
<dbReference type="EMBL" id="SRLO01004386">
    <property type="protein sequence ID" value="TNN30537.1"/>
    <property type="molecule type" value="Genomic_DNA"/>
</dbReference>
<dbReference type="Gene3D" id="1.20.5.170">
    <property type="match status" value="1"/>
</dbReference>
<feature type="transmembrane region" description="Helical" evidence="1">
    <location>
        <begin position="85"/>
        <end position="104"/>
    </location>
</feature>
<keyword evidence="1" id="KW-1133">Transmembrane helix</keyword>
<comment type="caution">
    <text evidence="2">The sequence shown here is derived from an EMBL/GenBank/DDBJ whole genome shotgun (WGS) entry which is preliminary data.</text>
</comment>
<evidence type="ECO:0000313" key="2">
    <source>
        <dbReference type="EMBL" id="TNN30537.1"/>
    </source>
</evidence>
<dbReference type="Proteomes" id="UP000314294">
    <property type="component" value="Unassembled WGS sequence"/>
</dbReference>
<evidence type="ECO:0000256" key="1">
    <source>
        <dbReference type="SAM" id="Phobius"/>
    </source>
</evidence>
<evidence type="ECO:0000313" key="3">
    <source>
        <dbReference type="Proteomes" id="UP000314294"/>
    </source>
</evidence>